<dbReference type="EMBL" id="JRRC01110468">
    <property type="protein sequence ID" value="KHG00078.1"/>
    <property type="molecule type" value="Genomic_DNA"/>
</dbReference>
<proteinExistence type="predicted"/>
<name>A0A0B0MD24_GOSAR</name>
<comment type="caution">
    <text evidence="1">The sequence shown here is derived from an EMBL/GenBank/DDBJ whole genome shotgun (WGS) entry which is preliminary data.</text>
</comment>
<accession>A0A0B0MD24</accession>
<evidence type="ECO:0000313" key="1">
    <source>
        <dbReference type="EMBL" id="KHG00078.1"/>
    </source>
</evidence>
<evidence type="ECO:0000313" key="2">
    <source>
        <dbReference type="Proteomes" id="UP000032142"/>
    </source>
</evidence>
<protein>
    <submittedName>
        <fullName evidence="1">Uncharacterized protein</fullName>
    </submittedName>
</protein>
<sequence length="12" mass="1242">MCLCDPGSLCVT</sequence>
<keyword evidence="2" id="KW-1185">Reference proteome</keyword>
<dbReference type="Proteomes" id="UP000032142">
    <property type="component" value="Unassembled WGS sequence"/>
</dbReference>
<gene>
    <name evidence="1" type="ORF">F383_17811</name>
</gene>
<organism evidence="1 2">
    <name type="scientific">Gossypium arboreum</name>
    <name type="common">Tree cotton</name>
    <name type="synonym">Gossypium nanking</name>
    <dbReference type="NCBI Taxonomy" id="29729"/>
    <lineage>
        <taxon>Eukaryota</taxon>
        <taxon>Viridiplantae</taxon>
        <taxon>Streptophyta</taxon>
        <taxon>Embryophyta</taxon>
        <taxon>Tracheophyta</taxon>
        <taxon>Spermatophyta</taxon>
        <taxon>Magnoliopsida</taxon>
        <taxon>eudicotyledons</taxon>
        <taxon>Gunneridae</taxon>
        <taxon>Pentapetalae</taxon>
        <taxon>rosids</taxon>
        <taxon>malvids</taxon>
        <taxon>Malvales</taxon>
        <taxon>Malvaceae</taxon>
        <taxon>Malvoideae</taxon>
        <taxon>Gossypium</taxon>
    </lineage>
</organism>
<reference evidence="2" key="1">
    <citation type="submission" date="2014-09" db="EMBL/GenBank/DDBJ databases">
        <authorList>
            <person name="Mudge J."/>
            <person name="Ramaraj T."/>
            <person name="Lindquist I.E."/>
            <person name="Bharti A.K."/>
            <person name="Sundararajan A."/>
            <person name="Cameron C.T."/>
            <person name="Woodward J.E."/>
            <person name="May G.D."/>
            <person name="Brubaker C."/>
            <person name="Broadhvest J."/>
            <person name="Wilkins T.A."/>
        </authorList>
    </citation>
    <scope>NUCLEOTIDE SEQUENCE</scope>
    <source>
        <strain evidence="2">cv. AKA8401</strain>
    </source>
</reference>